<evidence type="ECO:0000256" key="8">
    <source>
        <dbReference type="ARBA" id="ARBA00023034"/>
    </source>
</evidence>
<dbReference type="GO" id="GO:0006509">
    <property type="term" value="P:membrane protein ectodomain proteolysis"/>
    <property type="evidence" value="ECO:0007669"/>
    <property type="project" value="TreeGrafter"/>
</dbReference>
<dbReference type="GO" id="GO:0055074">
    <property type="term" value="P:calcium ion homeostasis"/>
    <property type="evidence" value="ECO:0007669"/>
    <property type="project" value="TreeGrafter"/>
</dbReference>
<keyword evidence="5" id="KW-0256">Endoplasmic reticulum</keyword>
<feature type="transmembrane region" description="Helical" evidence="11">
    <location>
        <begin position="106"/>
        <end position="128"/>
    </location>
</feature>
<dbReference type="FunFam" id="1.10.472.100:FF:000001">
    <property type="entry name" value="Presenilin"/>
    <property type="match status" value="1"/>
</dbReference>
<keyword evidence="4 11" id="KW-0812">Transmembrane</keyword>
<dbReference type="GO" id="GO:0000139">
    <property type="term" value="C:Golgi membrane"/>
    <property type="evidence" value="ECO:0007669"/>
    <property type="project" value="UniProtKB-SubCell"/>
</dbReference>
<evidence type="ECO:0000256" key="1">
    <source>
        <dbReference type="ARBA" id="ARBA00004477"/>
    </source>
</evidence>
<evidence type="ECO:0000313" key="12">
    <source>
        <dbReference type="Proteomes" id="UP000050741"/>
    </source>
</evidence>
<dbReference type="PANTHER" id="PTHR10202:SF13">
    <property type="entry name" value="PRESENILIN HOMOLOG"/>
    <property type="match status" value="1"/>
</dbReference>
<evidence type="ECO:0000256" key="11">
    <source>
        <dbReference type="SAM" id="Phobius"/>
    </source>
</evidence>
<dbReference type="Pfam" id="PF01080">
    <property type="entry name" value="Presenilin"/>
    <property type="match status" value="1"/>
</dbReference>
<protein>
    <submittedName>
        <fullName evidence="13">Presenilin</fullName>
    </submittedName>
</protein>
<feature type="transmembrane region" description="Helical" evidence="11">
    <location>
        <begin position="134"/>
        <end position="153"/>
    </location>
</feature>
<organism evidence="12 13">
    <name type="scientific">Globodera pallida</name>
    <name type="common">Potato cyst nematode worm</name>
    <name type="synonym">Heterodera pallida</name>
    <dbReference type="NCBI Taxonomy" id="36090"/>
    <lineage>
        <taxon>Eukaryota</taxon>
        <taxon>Metazoa</taxon>
        <taxon>Ecdysozoa</taxon>
        <taxon>Nematoda</taxon>
        <taxon>Chromadorea</taxon>
        <taxon>Rhabditida</taxon>
        <taxon>Tylenchina</taxon>
        <taxon>Tylenchomorpha</taxon>
        <taxon>Tylenchoidea</taxon>
        <taxon>Heteroderidae</taxon>
        <taxon>Heteroderinae</taxon>
        <taxon>Globodera</taxon>
    </lineage>
</organism>
<feature type="region of interest" description="Disordered" evidence="10">
    <location>
        <begin position="22"/>
        <end position="69"/>
    </location>
</feature>
<dbReference type="Gene3D" id="1.10.472.100">
    <property type="entry name" value="Presenilin"/>
    <property type="match status" value="1"/>
</dbReference>
<dbReference type="PANTHER" id="PTHR10202">
    <property type="entry name" value="PRESENILIN"/>
    <property type="match status" value="1"/>
</dbReference>
<evidence type="ECO:0000256" key="3">
    <source>
        <dbReference type="ARBA" id="ARBA00008604"/>
    </source>
</evidence>
<dbReference type="GO" id="GO:0007219">
    <property type="term" value="P:Notch signaling pathway"/>
    <property type="evidence" value="ECO:0007669"/>
    <property type="project" value="UniProtKB-KW"/>
</dbReference>
<keyword evidence="8" id="KW-0333">Golgi apparatus</keyword>
<keyword evidence="7 11" id="KW-1133">Transmembrane helix</keyword>
<comment type="subcellular location">
    <subcellularLocation>
        <location evidence="1">Endoplasmic reticulum membrane</location>
        <topology evidence="1">Multi-pass membrane protein</topology>
    </subcellularLocation>
    <subcellularLocation>
        <location evidence="2">Golgi apparatus membrane</location>
        <topology evidence="2">Multi-pass membrane protein</topology>
    </subcellularLocation>
</comment>
<dbReference type="GO" id="GO:0034205">
    <property type="term" value="P:amyloid-beta formation"/>
    <property type="evidence" value="ECO:0007669"/>
    <property type="project" value="TreeGrafter"/>
</dbReference>
<reference evidence="12" key="2">
    <citation type="submission" date="2014-05" db="EMBL/GenBank/DDBJ databases">
        <title>The genome and life-stage specific transcriptomes of Globodera pallida elucidate key aspects of plant parasitism by a cyst nematode.</title>
        <authorList>
            <person name="Cotton J.A."/>
            <person name="Lilley C.J."/>
            <person name="Jones L.M."/>
            <person name="Kikuchi T."/>
            <person name="Reid A.J."/>
            <person name="Thorpe P."/>
            <person name="Tsai I.J."/>
            <person name="Beasley H."/>
            <person name="Blok V."/>
            <person name="Cock P.J.A."/>
            <person name="Van den Akker S.E."/>
            <person name="Holroyd N."/>
            <person name="Hunt M."/>
            <person name="Mantelin S."/>
            <person name="Naghra H."/>
            <person name="Pain A."/>
            <person name="Palomares-Rius J.E."/>
            <person name="Zarowiecki M."/>
            <person name="Berriman M."/>
            <person name="Jones J.T."/>
            <person name="Urwin P.E."/>
        </authorList>
    </citation>
    <scope>NUCLEOTIDE SEQUENCE [LARGE SCALE GENOMIC DNA]</scope>
    <source>
        <strain evidence="12">Lindley</strain>
    </source>
</reference>
<evidence type="ECO:0000256" key="6">
    <source>
        <dbReference type="ARBA" id="ARBA00022976"/>
    </source>
</evidence>
<dbReference type="AlphaFoldDB" id="A0A183BPT7"/>
<accession>A0A183BPT7</accession>
<evidence type="ECO:0000256" key="10">
    <source>
        <dbReference type="SAM" id="MobiDB-lite"/>
    </source>
</evidence>
<keyword evidence="6" id="KW-0914">Notch signaling pathway</keyword>
<dbReference type="InterPro" id="IPR042524">
    <property type="entry name" value="Presenilin_C"/>
</dbReference>
<proteinExistence type="inferred from homology"/>
<dbReference type="InterPro" id="IPR006639">
    <property type="entry name" value="Preselin/SPP"/>
</dbReference>
<evidence type="ECO:0000256" key="7">
    <source>
        <dbReference type="ARBA" id="ARBA00022989"/>
    </source>
</evidence>
<name>A0A183BPT7_GLOPA</name>
<evidence type="ECO:0000256" key="9">
    <source>
        <dbReference type="ARBA" id="ARBA00023136"/>
    </source>
</evidence>
<dbReference type="GO" id="GO:0042500">
    <property type="term" value="F:aspartic endopeptidase activity, intramembrane cleaving"/>
    <property type="evidence" value="ECO:0007669"/>
    <property type="project" value="InterPro"/>
</dbReference>
<keyword evidence="12" id="KW-1185">Reference proteome</keyword>
<dbReference type="Proteomes" id="UP000050741">
    <property type="component" value="Unassembled WGS sequence"/>
</dbReference>
<dbReference type="GO" id="GO:0016485">
    <property type="term" value="P:protein processing"/>
    <property type="evidence" value="ECO:0007669"/>
    <property type="project" value="InterPro"/>
</dbReference>
<dbReference type="GO" id="GO:0005789">
    <property type="term" value="C:endoplasmic reticulum membrane"/>
    <property type="evidence" value="ECO:0007669"/>
    <property type="project" value="UniProtKB-SubCell"/>
</dbReference>
<evidence type="ECO:0000256" key="5">
    <source>
        <dbReference type="ARBA" id="ARBA00022824"/>
    </source>
</evidence>
<dbReference type="WBParaSite" id="GPLIN_000262300">
    <property type="protein sequence ID" value="GPLIN_000262300"/>
    <property type="gene ID" value="GPLIN_000262300"/>
</dbReference>
<evidence type="ECO:0000256" key="4">
    <source>
        <dbReference type="ARBA" id="ARBA00022692"/>
    </source>
</evidence>
<sequence>MLFADDSANTLLTTVLTGGSVGEQRTRTVSSSGHHQQHRTCTAPRTSRSRSPRHPASEHGVQSAGTGGATATVMSEEERGVKLGLGDFIFYSVLVGKASSYGDWNVTIACYVAILVGLAFTLMLLALFRKALPALPISIFSGIIFFFATRLLITPFLDCVSVRQILL</sequence>
<evidence type="ECO:0000313" key="13">
    <source>
        <dbReference type="WBParaSite" id="GPLIN_000262300"/>
    </source>
</evidence>
<dbReference type="SMART" id="SM00730">
    <property type="entry name" value="PSN"/>
    <property type="match status" value="1"/>
</dbReference>
<reference evidence="12" key="1">
    <citation type="submission" date="2013-12" db="EMBL/GenBank/DDBJ databases">
        <authorList>
            <person name="Aslett M."/>
        </authorList>
    </citation>
    <scope>NUCLEOTIDE SEQUENCE [LARGE SCALE GENOMIC DNA]</scope>
    <source>
        <strain evidence="12">Lindley</strain>
    </source>
</reference>
<keyword evidence="9 11" id="KW-0472">Membrane</keyword>
<reference evidence="13" key="3">
    <citation type="submission" date="2016-06" db="UniProtKB">
        <authorList>
            <consortium name="WormBaseParasite"/>
        </authorList>
    </citation>
    <scope>IDENTIFICATION</scope>
</reference>
<comment type="similarity">
    <text evidence="3">Belongs to the peptidase A22A family.</text>
</comment>
<dbReference type="GO" id="GO:0070765">
    <property type="term" value="C:gamma-secretase complex"/>
    <property type="evidence" value="ECO:0007669"/>
    <property type="project" value="TreeGrafter"/>
</dbReference>
<evidence type="ECO:0000256" key="2">
    <source>
        <dbReference type="ARBA" id="ARBA00004653"/>
    </source>
</evidence>
<dbReference type="InterPro" id="IPR001108">
    <property type="entry name" value="Peptidase_A22A"/>
</dbReference>